<dbReference type="AlphaFoldDB" id="A0AA91J9V3"/>
<sequence length="98" mass="11566">MLCEQKKGNRSDGFMFRLNYDYINENGTFNNDVFVFATYLPQALPIAENLLKQLGYKKIRFNRCQSITRIFELPLSRNNSRRKNNITISSIPQSWQEP</sequence>
<comment type="caution">
    <text evidence="1">The sequence shown here is derived from an EMBL/GenBank/DDBJ whole genome shotgun (WGS) entry which is preliminary data.</text>
</comment>
<organism evidence="1">
    <name type="scientific">Faucicola osloensis</name>
    <name type="common">Moraxella osloensis</name>
    <dbReference type="NCBI Taxonomy" id="34062"/>
    <lineage>
        <taxon>Bacteria</taxon>
        <taxon>Pseudomonadati</taxon>
        <taxon>Pseudomonadota</taxon>
        <taxon>Gammaproteobacteria</taxon>
        <taxon>Moraxellales</taxon>
        <taxon>Moraxellaceae</taxon>
        <taxon>Faucicola</taxon>
    </lineage>
</organism>
<proteinExistence type="predicted"/>
<evidence type="ECO:0000313" key="1">
    <source>
        <dbReference type="EMBL" id="OBX64336.1"/>
    </source>
</evidence>
<reference evidence="1" key="1">
    <citation type="submission" date="2016-06" db="EMBL/GenBank/DDBJ databases">
        <title>Draft genome of Moraxella osloensis CCUG 67237.</title>
        <authorList>
            <person name="Salva-Serra F."/>
            <person name="Engstrom-Jakobsson H."/>
            <person name="Thorell K."/>
            <person name="Gonzales-Siles L."/>
            <person name="Karlsson R."/>
            <person name="Boulund F."/>
            <person name="Engstrand L."/>
            <person name="Kristiansson E."/>
            <person name="Moore E."/>
        </authorList>
    </citation>
    <scope>NUCLEOTIDE SEQUENCE [LARGE SCALE GENOMIC DNA]</scope>
    <source>
        <strain evidence="1">CCUG 67237</strain>
    </source>
</reference>
<dbReference type="EMBL" id="LZMT01000017">
    <property type="protein sequence ID" value="OBX64336.1"/>
    <property type="molecule type" value="Genomic_DNA"/>
</dbReference>
<name>A0AA91J9V3_FAUOS</name>
<protein>
    <submittedName>
        <fullName evidence="1">Uncharacterized protein</fullName>
    </submittedName>
</protein>
<gene>
    <name evidence="1" type="ORF">A9299_10035</name>
</gene>
<accession>A0AA91J9V3</accession>